<evidence type="ECO:0000259" key="1">
    <source>
        <dbReference type="Pfam" id="PF00586"/>
    </source>
</evidence>
<proteinExistence type="predicted"/>
<dbReference type="Pfam" id="PF00586">
    <property type="entry name" value="AIRS"/>
    <property type="match status" value="1"/>
</dbReference>
<keyword evidence="2" id="KW-0418">Kinase</keyword>
<dbReference type="Gene3D" id="3.30.1330.10">
    <property type="entry name" value="PurM-like, N-terminal domain"/>
    <property type="match status" value="1"/>
</dbReference>
<dbReference type="Proteomes" id="UP000253490">
    <property type="component" value="Unassembled WGS sequence"/>
</dbReference>
<dbReference type="InterPro" id="IPR016188">
    <property type="entry name" value="PurM-like_N"/>
</dbReference>
<keyword evidence="2" id="KW-0808">Transferase</keyword>
<feature type="domain" description="PurM-like N-terminal" evidence="1">
    <location>
        <begin position="11"/>
        <end position="124"/>
    </location>
</feature>
<dbReference type="GO" id="GO:0016301">
    <property type="term" value="F:kinase activity"/>
    <property type="evidence" value="ECO:0007669"/>
    <property type="project" value="UniProtKB-KW"/>
</dbReference>
<name>A0A366I1V4_9FIRM</name>
<evidence type="ECO:0000313" key="2">
    <source>
        <dbReference type="EMBL" id="RBP61371.1"/>
    </source>
</evidence>
<gene>
    <name evidence="2" type="ORF">DES36_11454</name>
</gene>
<dbReference type="RefSeq" id="WP_113921198.1">
    <property type="nucleotide sequence ID" value="NZ_QNRX01000014.1"/>
</dbReference>
<accession>A0A366I1V4</accession>
<dbReference type="EMBL" id="QNRX01000014">
    <property type="protein sequence ID" value="RBP61371.1"/>
    <property type="molecule type" value="Genomic_DNA"/>
</dbReference>
<dbReference type="OrthoDB" id="9805740at2"/>
<dbReference type="AlphaFoldDB" id="A0A366I1V4"/>
<organism evidence="2 3">
    <name type="scientific">Alkalibaculum bacchi</name>
    <dbReference type="NCBI Taxonomy" id="645887"/>
    <lineage>
        <taxon>Bacteria</taxon>
        <taxon>Bacillati</taxon>
        <taxon>Bacillota</taxon>
        <taxon>Clostridia</taxon>
        <taxon>Eubacteriales</taxon>
        <taxon>Eubacteriaceae</taxon>
        <taxon>Alkalibaculum</taxon>
    </lineage>
</organism>
<sequence length="249" mass="27321">MKVNKFRDLTLMHINEETMMVLACDSCGGIGMKKHDALETPQEVVGYLTAGVALSELLAFRAKPITIVNNFCVEMNPTGEKIIGGIKKAITDCGLDQEMLLTGSTEENMPTVQTSIGITAIGMIDLKNWTKPRTYKGDDLIVVGKPKVGSEVLKSKEIPNIKIISLIKDILGINEILPVGSKGIDYEIGELCKSNDLDFKYTQTVEVDIKKSAGPVTCFIISGQKETILEQLTKYNVSYSYLGCFIEKC</sequence>
<keyword evidence="3" id="KW-1185">Reference proteome</keyword>
<reference evidence="2 3" key="1">
    <citation type="submission" date="2018-06" db="EMBL/GenBank/DDBJ databases">
        <title>Genomic Encyclopedia of Type Strains, Phase IV (KMG-IV): sequencing the most valuable type-strain genomes for metagenomic binning, comparative biology and taxonomic classification.</title>
        <authorList>
            <person name="Goeker M."/>
        </authorList>
    </citation>
    <scope>NUCLEOTIDE SEQUENCE [LARGE SCALE GENOMIC DNA]</scope>
    <source>
        <strain evidence="2 3">DSM 22112</strain>
    </source>
</reference>
<evidence type="ECO:0000313" key="3">
    <source>
        <dbReference type="Proteomes" id="UP000253490"/>
    </source>
</evidence>
<dbReference type="InterPro" id="IPR036921">
    <property type="entry name" value="PurM-like_N_sf"/>
</dbReference>
<protein>
    <submittedName>
        <fullName evidence="2">Alpha-ribazole kinase</fullName>
    </submittedName>
</protein>
<comment type="caution">
    <text evidence="2">The sequence shown here is derived from an EMBL/GenBank/DDBJ whole genome shotgun (WGS) entry which is preliminary data.</text>
</comment>
<dbReference type="SUPFAM" id="SSF55326">
    <property type="entry name" value="PurM N-terminal domain-like"/>
    <property type="match status" value="1"/>
</dbReference>